<organism evidence="1 2">
    <name type="scientific">Imbroritus primus</name>
    <dbReference type="NCBI Taxonomy" id="3058603"/>
    <lineage>
        <taxon>Bacteria</taxon>
        <taxon>Pseudomonadati</taxon>
        <taxon>Pseudomonadota</taxon>
        <taxon>Betaproteobacteria</taxon>
        <taxon>Burkholderiales</taxon>
        <taxon>Burkholderiaceae</taxon>
        <taxon>Imbroritus</taxon>
    </lineage>
</organism>
<dbReference type="EMBL" id="AKCV02000006">
    <property type="protein sequence ID" value="TMS59653.1"/>
    <property type="molecule type" value="Genomic_DNA"/>
</dbReference>
<name>A0ACD3SUB1_9BURK</name>
<gene>
    <name evidence="1" type="ORF">MW7_001290</name>
</gene>
<protein>
    <submittedName>
        <fullName evidence="1">Murein L,D-transpeptidase</fullName>
    </submittedName>
</protein>
<evidence type="ECO:0000313" key="2">
    <source>
        <dbReference type="Proteomes" id="UP000004277"/>
    </source>
</evidence>
<proteinExistence type="predicted"/>
<comment type="caution">
    <text evidence="1">The sequence shown here is derived from an EMBL/GenBank/DDBJ whole genome shotgun (WGS) entry which is preliminary data.</text>
</comment>
<reference evidence="1" key="1">
    <citation type="submission" date="2019-05" db="EMBL/GenBank/DDBJ databases">
        <title>Revised genome assembly of Burkholderiaceae (previously Ralstonia) sp. PBA.</title>
        <authorList>
            <person name="Gan H.M."/>
        </authorList>
    </citation>
    <scope>NUCLEOTIDE SEQUENCE</scope>
    <source>
        <strain evidence="1">PBA</strain>
    </source>
</reference>
<evidence type="ECO:0000313" key="1">
    <source>
        <dbReference type="EMBL" id="TMS59653.1"/>
    </source>
</evidence>
<dbReference type="Proteomes" id="UP000004277">
    <property type="component" value="Unassembled WGS sequence"/>
</dbReference>
<keyword evidence="2" id="KW-1185">Reference proteome</keyword>
<sequence length="556" mass="61441">MGRRRRTASSAFRRPLLSPSRSTELAISCRRAVQRILLACLMTPVLAWAVEPGLWLDGGRLRPQARGAVDMLATADAHGLVPQDYNAAALREAFAQASTPGADTVLLADFDQRLTTAMQRYLSDLHGGRVDPRSIHERYDVASGVAFDAAAYLREAVASNRLAEAVRAAEPALPTYRQLQAALGRYRALDAGAWQTPLPPVAGNKLAPGGTYAGLEGLTARLVTLGDLPHGTPVPERYEGVLVDGVKSFQERHGLEQDGVLGKRTLDQLNVPPARRARQIELALERLRWLPLLHGPRMIVVNVPEFVLRAYEIRDGQIDVKATMRVIVGKALDTRTPLFEEDMRFIEFSPYWNIPPSIARAETVPKLRRSPAYFEQQGLEFVTGTGQVIRTLSEANLDAVLRGQMRIRQRPGPKNALGDIKFVFPNNENIYLHHTPSPQLFKRDRRDFSHGCVRVEEPVALAKFVLQNAPEWNEARIRAAMEKGASSTIRLQEPVPVVIVYGTSLVKNGGRLYFFEDLYGHDKLLDAALKRPRRAPTVGAAGQGRVPVSIREGAPA</sequence>
<accession>A0ACD3SUB1</accession>